<evidence type="ECO:0000313" key="2">
    <source>
        <dbReference type="EMBL" id="AFD08265.1"/>
    </source>
</evidence>
<reference evidence="2" key="1">
    <citation type="submission" date="2012-02" db="EMBL/GenBank/DDBJ databases">
        <title>The complete genome of Solitalea canadensis DSM 3403.</title>
        <authorList>
            <consortium name="US DOE Joint Genome Institute (JGI-PGF)"/>
            <person name="Lucas S."/>
            <person name="Copeland A."/>
            <person name="Lapidus A."/>
            <person name="Glavina del Rio T."/>
            <person name="Dalin E."/>
            <person name="Tice H."/>
            <person name="Bruce D."/>
            <person name="Goodwin L."/>
            <person name="Pitluck S."/>
            <person name="Peters L."/>
            <person name="Ovchinnikova G."/>
            <person name="Lu M."/>
            <person name="Kyrpides N."/>
            <person name="Mavromatis K."/>
            <person name="Ivanova N."/>
            <person name="Brettin T."/>
            <person name="Detter J.C."/>
            <person name="Han C."/>
            <person name="Larimer F."/>
            <person name="Land M."/>
            <person name="Hauser L."/>
            <person name="Markowitz V."/>
            <person name="Cheng J.-F."/>
            <person name="Hugenholtz P."/>
            <person name="Woyke T."/>
            <person name="Wu D."/>
            <person name="Spring S."/>
            <person name="Schroeder M."/>
            <person name="Kopitz M."/>
            <person name="Brambilla E."/>
            <person name="Klenk H.-P."/>
            <person name="Eisen J.A."/>
        </authorList>
    </citation>
    <scope>NUCLEOTIDE SEQUENCE</scope>
    <source>
        <strain evidence="2">DSM 3403</strain>
    </source>
</reference>
<gene>
    <name evidence="2" type="ordered locus">Solca_3255</name>
</gene>
<keyword evidence="1" id="KW-0472">Membrane</keyword>
<feature type="transmembrane region" description="Helical" evidence="1">
    <location>
        <begin position="150"/>
        <end position="173"/>
    </location>
</feature>
<organism evidence="2 3">
    <name type="scientific">Solitalea canadensis (strain ATCC 29591 / DSM 3403 / JCM 21819 / LMG 8368 / NBRC 15130 / NCIMB 12057 / USAM 9D)</name>
    <name type="common">Flexibacter canadensis</name>
    <dbReference type="NCBI Taxonomy" id="929556"/>
    <lineage>
        <taxon>Bacteria</taxon>
        <taxon>Pseudomonadati</taxon>
        <taxon>Bacteroidota</taxon>
        <taxon>Sphingobacteriia</taxon>
        <taxon>Sphingobacteriales</taxon>
        <taxon>Sphingobacteriaceae</taxon>
        <taxon>Solitalea</taxon>
    </lineage>
</organism>
<feature type="transmembrane region" description="Helical" evidence="1">
    <location>
        <begin position="15"/>
        <end position="38"/>
    </location>
</feature>
<dbReference type="STRING" id="929556.Solca_3255"/>
<name>H8KWT6_SOLCM</name>
<protein>
    <submittedName>
        <fullName evidence="2">Uncharacterized protein</fullName>
    </submittedName>
</protein>
<dbReference type="KEGG" id="scn:Solca_3255"/>
<dbReference type="eggNOG" id="ENOG502Z814">
    <property type="taxonomic scope" value="Bacteria"/>
</dbReference>
<proteinExistence type="predicted"/>
<accession>H8KWT6</accession>
<evidence type="ECO:0000256" key="1">
    <source>
        <dbReference type="SAM" id="Phobius"/>
    </source>
</evidence>
<keyword evidence="1" id="KW-0812">Transmembrane</keyword>
<dbReference type="Proteomes" id="UP000007590">
    <property type="component" value="Chromosome"/>
</dbReference>
<evidence type="ECO:0000313" key="3">
    <source>
        <dbReference type="Proteomes" id="UP000007590"/>
    </source>
</evidence>
<dbReference type="AlphaFoldDB" id="H8KWT6"/>
<dbReference type="EMBL" id="CP003349">
    <property type="protein sequence ID" value="AFD08265.1"/>
    <property type="molecule type" value="Genomic_DNA"/>
</dbReference>
<keyword evidence="3" id="KW-1185">Reference proteome</keyword>
<feature type="transmembrane region" description="Helical" evidence="1">
    <location>
        <begin position="193"/>
        <end position="214"/>
    </location>
</feature>
<keyword evidence="1" id="KW-1133">Transmembrane helix</keyword>
<sequence length="546" mass="59372">MDEEGSAMKFCKNIIFIWILLIFPFAAIAHIGSPGILFEGMAGKYKVIVNVMPPDVIPGTAQISVLVESGNTTKVTVQPIYLYAGAEGAPDADTAIPAPNVPGNYQGLIWLMENGVASVRVSVYGDQGIGEVVVPIMAVPTAQKDMPANLGWILAGLGSFLVILMITIIGASVSDGVTAPGNEMSGLRRRKRWVSMAVTTVVLGLILFGGSSWWNNWAQDYKRYMFKPFTASSSIKNIRGNELLEFKVDTASLEGRWMSLLIPDHGKLMHLFLVREGSLDIFAHLHPKRIDSITFESPLPALPKGRYLIFADIVRRGFASTIVDTIDVEQPFSGTTIGLSRDDSYLFSNAVAGKKALMDSAFTVCGTPGIKTVLADGSSMTLESTSGLKFKNGEISKLSFMVLDPEGNPAQLEPYLGMGGHAVVVKNDAKVYIHLHPTGTFSAASAQLIENRIEKKTGYTPQPDAKHFKDSIDALVNRLDNMSESVRNEYLMQEMNMSGANPSHKAHEGAVVDFPYVFPFAGDYRIWVQVKRAGKVLSAAFDVKVQ</sequence>
<dbReference type="HOGENOM" id="CLU_555397_0_0_10"/>